<organism evidence="2 3">
    <name type="scientific">Streptomonospora halophila</name>
    <dbReference type="NCBI Taxonomy" id="427369"/>
    <lineage>
        <taxon>Bacteria</taxon>
        <taxon>Bacillati</taxon>
        <taxon>Actinomycetota</taxon>
        <taxon>Actinomycetes</taxon>
        <taxon>Streptosporangiales</taxon>
        <taxon>Nocardiopsidaceae</taxon>
        <taxon>Streptomonospora</taxon>
    </lineage>
</organism>
<evidence type="ECO:0000313" key="2">
    <source>
        <dbReference type="EMBL" id="GAA4931172.1"/>
    </source>
</evidence>
<dbReference type="PANTHER" id="PTHR11669:SF8">
    <property type="entry name" value="DNA POLYMERASE III SUBUNIT DELTA"/>
    <property type="match status" value="1"/>
</dbReference>
<gene>
    <name evidence="2" type="ORF">GCM10023224_08840</name>
</gene>
<dbReference type="InterPro" id="IPR027417">
    <property type="entry name" value="P-loop_NTPase"/>
</dbReference>
<evidence type="ECO:0000313" key="3">
    <source>
        <dbReference type="Proteomes" id="UP001499993"/>
    </source>
</evidence>
<dbReference type="InterPro" id="IPR050238">
    <property type="entry name" value="DNA_Rep/Repair_Clamp_Loader"/>
</dbReference>
<dbReference type="Proteomes" id="UP001499993">
    <property type="component" value="Unassembled WGS sequence"/>
</dbReference>
<accession>A0ABP9GAW2</accession>
<evidence type="ECO:0000256" key="1">
    <source>
        <dbReference type="SAM" id="MobiDB-lite"/>
    </source>
</evidence>
<feature type="region of interest" description="Disordered" evidence="1">
    <location>
        <begin position="1"/>
        <end position="43"/>
    </location>
</feature>
<dbReference type="Gene3D" id="3.40.50.300">
    <property type="entry name" value="P-loop containing nucleotide triphosphate hydrolases"/>
    <property type="match status" value="1"/>
</dbReference>
<dbReference type="EMBL" id="BAABIK010000003">
    <property type="protein sequence ID" value="GAA4931172.1"/>
    <property type="molecule type" value="Genomic_DNA"/>
</dbReference>
<keyword evidence="3" id="KW-1185">Reference proteome</keyword>
<reference evidence="3" key="1">
    <citation type="journal article" date="2019" name="Int. J. Syst. Evol. Microbiol.">
        <title>The Global Catalogue of Microorganisms (GCM) 10K type strain sequencing project: providing services to taxonomists for standard genome sequencing and annotation.</title>
        <authorList>
            <consortium name="The Broad Institute Genomics Platform"/>
            <consortium name="The Broad Institute Genome Sequencing Center for Infectious Disease"/>
            <person name="Wu L."/>
            <person name="Ma J."/>
        </authorList>
    </citation>
    <scope>NUCLEOTIDE SEQUENCE [LARGE SCALE GENOMIC DNA]</scope>
    <source>
        <strain evidence="3">JCM 18123</strain>
    </source>
</reference>
<comment type="caution">
    <text evidence="2">The sequence shown here is derived from an EMBL/GenBank/DDBJ whole genome shotgun (WGS) entry which is preliminary data.</text>
</comment>
<protein>
    <submittedName>
        <fullName evidence="2">DNA polymerase III subunit delta</fullName>
    </submittedName>
</protein>
<proteinExistence type="predicted"/>
<dbReference type="NCBIfam" id="NF005926">
    <property type="entry name" value="PRK07940.1"/>
    <property type="match status" value="1"/>
</dbReference>
<name>A0ABP9GAW2_9ACTN</name>
<sequence>MPSPARAGADRTAAGVRRDSGGRARVRGAAGGGRMSAGCRPGGLSWETTRRRCRTARAQSAIERQWGAAVSERVEAGRSGVFGDLVGQDAVVERLRAAVGGADDLLAGGSGEGMTHAWLFTGPPGSGRAESARAFAAALQCPRGGCGACDSCHQVLAGTHADVLYVRPSGLSFGVERTRELVLQAASRPTGGRFRIVLFEDADRATEAASNALLKAVEEPSPRTVWLLCTPTAEDMLVTIRSRCREVTLRTPPTGAVADLLVRRDGVEPGRAAEAARAASGDVERARRLATDPEARERRSEVLGIPARLDGTGACVTAAARLYELAEAEAKTTTSDLDERERNDLKAAFGEGSTGKGVAKAVRGAAGALKDLEERQKRRATRIKRDTYDVALMDLVAFYRDVLAVQLGAAVELSTAGHEGDVQRLARSSAPESTLRRIDAIMLCRERIAANVHPQIAMEAMTAALYQG</sequence>
<dbReference type="Pfam" id="PF13177">
    <property type="entry name" value="DNA_pol3_delta2"/>
    <property type="match status" value="1"/>
</dbReference>
<dbReference type="PANTHER" id="PTHR11669">
    <property type="entry name" value="REPLICATION FACTOR C / DNA POLYMERASE III GAMMA-TAU SUBUNIT"/>
    <property type="match status" value="1"/>
</dbReference>
<dbReference type="SUPFAM" id="SSF52540">
    <property type="entry name" value="P-loop containing nucleoside triphosphate hydrolases"/>
    <property type="match status" value="1"/>
</dbReference>